<keyword evidence="2" id="KW-1185">Reference proteome</keyword>
<sequence length="142" mass="15872">MTRRYMTIERIGAMSVDELQVEWAARFGLDAPALGTDQLRLGLAYRLQEQRHGGLSRSTRNLLLQTIALKSKRAVAPPPVRKLTVGTRLIRDWHGVGHTVTVLEDGFEYEGKRWGSLSAIARAITGSRWNGPLFFGLGSRNK</sequence>
<dbReference type="Proteomes" id="UP000583556">
    <property type="component" value="Unassembled WGS sequence"/>
</dbReference>
<protein>
    <submittedName>
        <fullName evidence="1">DUF2924 domain-containing protein</fullName>
    </submittedName>
</protein>
<reference evidence="1 2" key="1">
    <citation type="submission" date="2020-04" db="EMBL/GenBank/DDBJ databases">
        <title>Novosphingobium sp. TW-4 isolated from soil.</title>
        <authorList>
            <person name="Dahal R.H."/>
            <person name="Chaudhary D.K."/>
        </authorList>
    </citation>
    <scope>NUCLEOTIDE SEQUENCE [LARGE SCALE GENOMIC DNA]</scope>
    <source>
        <strain evidence="1 2">TW-4</strain>
    </source>
</reference>
<evidence type="ECO:0000313" key="1">
    <source>
        <dbReference type="EMBL" id="NML92841.1"/>
    </source>
</evidence>
<organism evidence="1 2">
    <name type="scientific">Novosphingobium olei</name>
    <dbReference type="NCBI Taxonomy" id="2728851"/>
    <lineage>
        <taxon>Bacteria</taxon>
        <taxon>Pseudomonadati</taxon>
        <taxon>Pseudomonadota</taxon>
        <taxon>Alphaproteobacteria</taxon>
        <taxon>Sphingomonadales</taxon>
        <taxon>Sphingomonadaceae</taxon>
        <taxon>Novosphingobium</taxon>
    </lineage>
</organism>
<dbReference type="Pfam" id="PF11149">
    <property type="entry name" value="DUF2924"/>
    <property type="match status" value="1"/>
</dbReference>
<evidence type="ECO:0000313" key="2">
    <source>
        <dbReference type="Proteomes" id="UP000583556"/>
    </source>
</evidence>
<dbReference type="InterPro" id="IPR021322">
    <property type="entry name" value="DUF2924"/>
</dbReference>
<accession>A0A7Y0G8A4</accession>
<comment type="caution">
    <text evidence="1">The sequence shown here is derived from an EMBL/GenBank/DDBJ whole genome shotgun (WGS) entry which is preliminary data.</text>
</comment>
<dbReference type="AlphaFoldDB" id="A0A7Y0G8A4"/>
<proteinExistence type="predicted"/>
<name>A0A7Y0G8A4_9SPHN</name>
<gene>
    <name evidence="1" type="ORF">HHL27_04030</name>
</gene>
<dbReference type="EMBL" id="JABBGM010000002">
    <property type="protein sequence ID" value="NML92841.1"/>
    <property type="molecule type" value="Genomic_DNA"/>
</dbReference>